<dbReference type="AlphaFoldDB" id="A0A8D8W162"/>
<name>A0A8D8W162_9HEMI</name>
<dbReference type="EMBL" id="HBUF01115631">
    <property type="protein sequence ID" value="CAG6641105.1"/>
    <property type="molecule type" value="Transcribed_RNA"/>
</dbReference>
<proteinExistence type="predicted"/>
<accession>A0A8D8W162</accession>
<reference evidence="1" key="1">
    <citation type="submission" date="2021-05" db="EMBL/GenBank/DDBJ databases">
        <authorList>
            <person name="Alioto T."/>
            <person name="Alioto T."/>
            <person name="Gomez Garrido J."/>
        </authorList>
    </citation>
    <scope>NUCLEOTIDE SEQUENCE</scope>
</reference>
<dbReference type="EMBL" id="HBUF01115632">
    <property type="protein sequence ID" value="CAG6641108.1"/>
    <property type="molecule type" value="Transcribed_RNA"/>
</dbReference>
<evidence type="ECO:0000313" key="1">
    <source>
        <dbReference type="EMBL" id="CAG6641105.1"/>
    </source>
</evidence>
<organism evidence="1">
    <name type="scientific">Cacopsylla melanoneura</name>
    <dbReference type="NCBI Taxonomy" id="428564"/>
    <lineage>
        <taxon>Eukaryota</taxon>
        <taxon>Metazoa</taxon>
        <taxon>Ecdysozoa</taxon>
        <taxon>Arthropoda</taxon>
        <taxon>Hexapoda</taxon>
        <taxon>Insecta</taxon>
        <taxon>Pterygota</taxon>
        <taxon>Neoptera</taxon>
        <taxon>Paraneoptera</taxon>
        <taxon>Hemiptera</taxon>
        <taxon>Sternorrhyncha</taxon>
        <taxon>Psylloidea</taxon>
        <taxon>Psyllidae</taxon>
        <taxon>Psyllinae</taxon>
        <taxon>Cacopsylla</taxon>
    </lineage>
</organism>
<sequence>MHSKEVVLYCGMHPKKAIYCGHPKKVIYCGMHPKEAVLYCGMHCTLAVHYCGMHPKEAVLFGQYKYSRTTITRSYGKLLVLPKTVHMDLNLYLYTLVTCKQVFLNAQEVPKAGYTLNDLSVRKTRQSD</sequence>
<protein>
    <submittedName>
        <fullName evidence="1">Uncharacterized protein</fullName>
    </submittedName>
</protein>